<dbReference type="GO" id="GO:0005524">
    <property type="term" value="F:ATP binding"/>
    <property type="evidence" value="ECO:0007669"/>
    <property type="project" value="UniProtKB-KW"/>
</dbReference>
<evidence type="ECO:0000256" key="5">
    <source>
        <dbReference type="ARBA" id="ARBA00022679"/>
    </source>
</evidence>
<evidence type="ECO:0000256" key="1">
    <source>
        <dbReference type="ARBA" id="ARBA00000085"/>
    </source>
</evidence>
<dbReference type="PROSITE" id="PS50109">
    <property type="entry name" value="HIS_KIN"/>
    <property type="match status" value="1"/>
</dbReference>
<accession>E1R9G6</accession>
<keyword evidence="6" id="KW-0547">Nucleotide-binding</keyword>
<dbReference type="Gene3D" id="3.30.565.10">
    <property type="entry name" value="Histidine kinase-like ATPase, C-terminal domain"/>
    <property type="match status" value="1"/>
</dbReference>
<comment type="subcellular location">
    <subcellularLocation>
        <location evidence="2">Membrane</location>
    </subcellularLocation>
</comment>
<dbReference type="InterPro" id="IPR003661">
    <property type="entry name" value="HisK_dim/P_dom"/>
</dbReference>
<dbReference type="SUPFAM" id="SSF158472">
    <property type="entry name" value="HAMP domain-like"/>
    <property type="match status" value="1"/>
</dbReference>
<evidence type="ECO:0000256" key="8">
    <source>
        <dbReference type="ARBA" id="ARBA00022840"/>
    </source>
</evidence>
<dbReference type="Pfam" id="PF00672">
    <property type="entry name" value="HAMP"/>
    <property type="match status" value="1"/>
</dbReference>
<dbReference type="SUPFAM" id="SSF47384">
    <property type="entry name" value="Homodimeric domain of signal transducing histidine kinase"/>
    <property type="match status" value="1"/>
</dbReference>
<evidence type="ECO:0000256" key="7">
    <source>
        <dbReference type="ARBA" id="ARBA00022777"/>
    </source>
</evidence>
<dbReference type="AlphaFoldDB" id="E1R9G6"/>
<feature type="transmembrane region" description="Helical" evidence="10">
    <location>
        <begin position="92"/>
        <end position="117"/>
    </location>
</feature>
<dbReference type="CDD" id="cd00082">
    <property type="entry name" value="HisKA"/>
    <property type="match status" value="1"/>
</dbReference>
<evidence type="ECO:0000256" key="2">
    <source>
        <dbReference type="ARBA" id="ARBA00004370"/>
    </source>
</evidence>
<feature type="transmembrane region" description="Helical" evidence="10">
    <location>
        <begin position="281"/>
        <end position="305"/>
    </location>
</feature>
<dbReference type="SMART" id="SM00387">
    <property type="entry name" value="HATPase_c"/>
    <property type="match status" value="1"/>
</dbReference>
<keyword evidence="14" id="KW-1185">Reference proteome</keyword>
<dbReference type="Pfam" id="PF00512">
    <property type="entry name" value="HisKA"/>
    <property type="match status" value="1"/>
</dbReference>
<evidence type="ECO:0000259" key="12">
    <source>
        <dbReference type="PROSITE" id="PS50885"/>
    </source>
</evidence>
<dbReference type="GO" id="GO:0000155">
    <property type="term" value="F:phosphorelay sensor kinase activity"/>
    <property type="evidence" value="ECO:0007669"/>
    <property type="project" value="InterPro"/>
</dbReference>
<evidence type="ECO:0000256" key="10">
    <source>
        <dbReference type="SAM" id="Phobius"/>
    </source>
</evidence>
<evidence type="ECO:0000259" key="11">
    <source>
        <dbReference type="PROSITE" id="PS50109"/>
    </source>
</evidence>
<gene>
    <name evidence="13" type="ordered locus">Spirs_4053</name>
</gene>
<dbReference type="InterPro" id="IPR005467">
    <property type="entry name" value="His_kinase_dom"/>
</dbReference>
<keyword evidence="9" id="KW-0902">Two-component regulatory system</keyword>
<dbReference type="EMBL" id="CP002116">
    <property type="protein sequence ID" value="ADK83135.1"/>
    <property type="molecule type" value="Genomic_DNA"/>
</dbReference>
<keyword evidence="10" id="KW-0472">Membrane</keyword>
<name>E1R9G6_SEDSS</name>
<dbReference type="KEGG" id="ssm:Spirs_4053"/>
<feature type="transmembrane region" description="Helical" evidence="10">
    <location>
        <begin position="52"/>
        <end position="71"/>
    </location>
</feature>
<evidence type="ECO:0000256" key="6">
    <source>
        <dbReference type="ARBA" id="ARBA00022741"/>
    </source>
</evidence>
<evidence type="ECO:0000313" key="13">
    <source>
        <dbReference type="EMBL" id="ADK83135.1"/>
    </source>
</evidence>
<dbReference type="CDD" id="cd00075">
    <property type="entry name" value="HATPase"/>
    <property type="match status" value="1"/>
</dbReference>
<feature type="domain" description="Histidine kinase" evidence="11">
    <location>
        <begin position="378"/>
        <end position="594"/>
    </location>
</feature>
<keyword evidence="4" id="KW-0597">Phosphoprotein</keyword>
<dbReference type="Gene3D" id="1.10.287.130">
    <property type="match status" value="1"/>
</dbReference>
<dbReference type="STRING" id="573413.Spirs_4053"/>
<keyword evidence="8" id="KW-0067">ATP-binding</keyword>
<dbReference type="InterPro" id="IPR003660">
    <property type="entry name" value="HAMP_dom"/>
</dbReference>
<dbReference type="Pfam" id="PF02518">
    <property type="entry name" value="HATPase_c"/>
    <property type="match status" value="1"/>
</dbReference>
<protein>
    <recommendedName>
        <fullName evidence="3">histidine kinase</fullName>
        <ecNumber evidence="3">2.7.13.3</ecNumber>
    </recommendedName>
</protein>
<dbReference type="SMART" id="SM00388">
    <property type="entry name" value="HisKA"/>
    <property type="match status" value="1"/>
</dbReference>
<proteinExistence type="predicted"/>
<feature type="transmembrane region" description="Helical" evidence="10">
    <location>
        <begin position="12"/>
        <end position="32"/>
    </location>
</feature>
<dbReference type="PANTHER" id="PTHR43065:SF46">
    <property type="entry name" value="C4-DICARBOXYLATE TRANSPORT SENSOR PROTEIN DCTB"/>
    <property type="match status" value="1"/>
</dbReference>
<dbReference type="EC" id="2.7.13.3" evidence="3"/>
<comment type="catalytic activity">
    <reaction evidence="1">
        <text>ATP + protein L-histidine = ADP + protein N-phospho-L-histidine.</text>
        <dbReference type="EC" id="2.7.13.3"/>
    </reaction>
</comment>
<dbReference type="Gene3D" id="6.10.340.10">
    <property type="match status" value="1"/>
</dbReference>
<dbReference type="Proteomes" id="UP000002318">
    <property type="component" value="Chromosome"/>
</dbReference>
<dbReference type="PROSITE" id="PS50885">
    <property type="entry name" value="HAMP"/>
    <property type="match status" value="1"/>
</dbReference>
<keyword evidence="5" id="KW-0808">Transferase</keyword>
<organism evidence="13 14">
    <name type="scientific">Sediminispirochaeta smaragdinae (strain DSM 11293 / JCM 15392 / SEBR 4228)</name>
    <name type="common">Spirochaeta smaragdinae</name>
    <dbReference type="NCBI Taxonomy" id="573413"/>
    <lineage>
        <taxon>Bacteria</taxon>
        <taxon>Pseudomonadati</taxon>
        <taxon>Spirochaetota</taxon>
        <taxon>Spirochaetia</taxon>
        <taxon>Spirochaetales</taxon>
        <taxon>Spirochaetaceae</taxon>
        <taxon>Sediminispirochaeta</taxon>
    </lineage>
</organism>
<sequence>MNHRRKGGDLPLASLSAIAFLYLLLIVLLLFFSRQVLQDLAEGETLTRLVFIPLGIALPIFLFFSFTIQLFRLIRDNREGRPGSRFKTRLTGFFLFITLFASIPQGILTITFISSALEAWFNTEMEDALEGGLSVALRYNNEAVAELESLSTSLVFGNMLEADAGRGEAKLWHSLTAIAPELSGLQLFDTEGRPIAFFGAPEAMINGPLPDGPEGAVGRYQVGGRTYLRALRKYPIFRNEKVHTGQALLTRAMPIGFEEDGKALTDAIQVFGQYRSYRSSFSIALILLYTIFAVPLLLIALLTAFHTGNEIVKPLVHLEEAMRRVMEGDYSIRLLSEGRDELSILVTSFNEMLSELELSRAKLLQTEKVTAWQEIAQRLAHEIKNPLTPIRLSAERILRAYHNNPEQLGRIVERSVDSIIQEVDGLTTMLQEFRDFARLPAPRLKNTALLPLIEEVAAIYAPVYPNTDFSIASPDPNATISADSAQIKRVFSNLLKNAFESVADKEKGKITIGSDLVRKGNTHYCRIYIEDNGGGIPEDLKEKVFQPYVTTKKNGTGLGLPIVERIIADHRGQIWFETESGIGTTFFLDLPTENS</sequence>
<dbReference type="PRINTS" id="PR00344">
    <property type="entry name" value="BCTRLSENSOR"/>
</dbReference>
<dbReference type="InterPro" id="IPR036097">
    <property type="entry name" value="HisK_dim/P_sf"/>
</dbReference>
<dbReference type="SMART" id="SM00304">
    <property type="entry name" value="HAMP"/>
    <property type="match status" value="1"/>
</dbReference>
<dbReference type="SUPFAM" id="SSF55874">
    <property type="entry name" value="ATPase domain of HSP90 chaperone/DNA topoisomerase II/histidine kinase"/>
    <property type="match status" value="1"/>
</dbReference>
<feature type="domain" description="HAMP" evidence="12">
    <location>
        <begin position="309"/>
        <end position="361"/>
    </location>
</feature>
<keyword evidence="7 13" id="KW-0418">Kinase</keyword>
<keyword evidence="10" id="KW-0812">Transmembrane</keyword>
<dbReference type="InterPro" id="IPR003594">
    <property type="entry name" value="HATPase_dom"/>
</dbReference>
<dbReference type="InterPro" id="IPR004358">
    <property type="entry name" value="Sig_transdc_His_kin-like_C"/>
</dbReference>
<dbReference type="InterPro" id="IPR036890">
    <property type="entry name" value="HATPase_C_sf"/>
</dbReference>
<dbReference type="PANTHER" id="PTHR43065">
    <property type="entry name" value="SENSOR HISTIDINE KINASE"/>
    <property type="match status" value="1"/>
</dbReference>
<dbReference type="HOGENOM" id="CLU_019564_2_0_12"/>
<evidence type="ECO:0000313" key="14">
    <source>
        <dbReference type="Proteomes" id="UP000002318"/>
    </source>
</evidence>
<evidence type="ECO:0000256" key="3">
    <source>
        <dbReference type="ARBA" id="ARBA00012438"/>
    </source>
</evidence>
<reference evidence="13 14" key="1">
    <citation type="journal article" date="2010" name="Stand. Genomic Sci.">
        <title>Complete genome sequence of Spirochaeta smaragdinae type strain (SEBR 4228).</title>
        <authorList>
            <person name="Mavromatis K."/>
            <person name="Yasawong M."/>
            <person name="Chertkov O."/>
            <person name="Lapidus A."/>
            <person name="Lucas S."/>
            <person name="Nolan M."/>
            <person name="Del Rio T.G."/>
            <person name="Tice H."/>
            <person name="Cheng J.F."/>
            <person name="Pitluck S."/>
            <person name="Liolios K."/>
            <person name="Ivanova N."/>
            <person name="Tapia R."/>
            <person name="Han C."/>
            <person name="Bruce D."/>
            <person name="Goodwin L."/>
            <person name="Pati A."/>
            <person name="Chen A."/>
            <person name="Palaniappan K."/>
            <person name="Land M."/>
            <person name="Hauser L."/>
            <person name="Chang Y.J."/>
            <person name="Jeffries C.D."/>
            <person name="Detter J.C."/>
            <person name="Rohde M."/>
            <person name="Brambilla E."/>
            <person name="Spring S."/>
            <person name="Goker M."/>
            <person name="Sikorski J."/>
            <person name="Woyke T."/>
            <person name="Bristow J."/>
            <person name="Eisen J.A."/>
            <person name="Markowitz V."/>
            <person name="Hugenholtz P."/>
            <person name="Klenk H.P."/>
            <person name="Kyrpides N.C."/>
        </authorList>
    </citation>
    <scope>NUCLEOTIDE SEQUENCE [LARGE SCALE GENOMIC DNA]</scope>
    <source>
        <strain evidence="14">DSM 11293 / JCM 15392 / SEBR 4228</strain>
    </source>
</reference>
<dbReference type="eggNOG" id="COG5000">
    <property type="taxonomic scope" value="Bacteria"/>
</dbReference>
<evidence type="ECO:0000256" key="9">
    <source>
        <dbReference type="ARBA" id="ARBA00023012"/>
    </source>
</evidence>
<dbReference type="GO" id="GO:0016020">
    <property type="term" value="C:membrane"/>
    <property type="evidence" value="ECO:0007669"/>
    <property type="project" value="UniProtKB-SubCell"/>
</dbReference>
<evidence type="ECO:0000256" key="4">
    <source>
        <dbReference type="ARBA" id="ARBA00022553"/>
    </source>
</evidence>
<keyword evidence="10" id="KW-1133">Transmembrane helix</keyword>
<dbReference type="RefSeq" id="WP_013256591.1">
    <property type="nucleotide sequence ID" value="NC_014364.1"/>
</dbReference>
<dbReference type="OrthoDB" id="1931120at2"/>
<dbReference type="CDD" id="cd06225">
    <property type="entry name" value="HAMP"/>
    <property type="match status" value="1"/>
</dbReference>